<dbReference type="AlphaFoldDB" id="A0A1I4SSF6"/>
<dbReference type="Proteomes" id="UP000199611">
    <property type="component" value="Unassembled WGS sequence"/>
</dbReference>
<gene>
    <name evidence="3" type="ORF">SAMN05660836_01143</name>
</gene>
<dbReference type="PANTHER" id="PTHR45947:SF3">
    <property type="entry name" value="SULFOQUINOVOSYL TRANSFERASE SQD2"/>
    <property type="match status" value="1"/>
</dbReference>
<proteinExistence type="predicted"/>
<dbReference type="EMBL" id="FOUU01000002">
    <property type="protein sequence ID" value="SFM67478.1"/>
    <property type="molecule type" value="Genomic_DNA"/>
</dbReference>
<evidence type="ECO:0000313" key="4">
    <source>
        <dbReference type="Proteomes" id="UP000199611"/>
    </source>
</evidence>
<dbReference type="SUPFAM" id="SSF53756">
    <property type="entry name" value="UDP-Glycosyltransferase/glycogen phosphorylase"/>
    <property type="match status" value="1"/>
</dbReference>
<evidence type="ECO:0000313" key="3">
    <source>
        <dbReference type="EMBL" id="SFM67478.1"/>
    </source>
</evidence>
<dbReference type="STRING" id="39841.SAMN05660836_01143"/>
<keyword evidence="3" id="KW-0808">Transferase</keyword>
<evidence type="ECO:0000259" key="1">
    <source>
        <dbReference type="Pfam" id="PF00534"/>
    </source>
</evidence>
<dbReference type="InterPro" id="IPR001296">
    <property type="entry name" value="Glyco_trans_1"/>
</dbReference>
<feature type="domain" description="Glycosyl transferase family 1" evidence="1">
    <location>
        <begin position="199"/>
        <end position="356"/>
    </location>
</feature>
<dbReference type="Gene3D" id="3.40.50.2000">
    <property type="entry name" value="Glycogen Phosphorylase B"/>
    <property type="match status" value="2"/>
</dbReference>
<dbReference type="Pfam" id="PF13439">
    <property type="entry name" value="Glyco_transf_4"/>
    <property type="match status" value="1"/>
</dbReference>
<dbReference type="OrthoDB" id="9790710at2"/>
<name>A0A1I4SSF6_9BACT</name>
<dbReference type="InterPro" id="IPR050194">
    <property type="entry name" value="Glycosyltransferase_grp1"/>
</dbReference>
<reference evidence="3 4" key="1">
    <citation type="submission" date="2016-10" db="EMBL/GenBank/DDBJ databases">
        <authorList>
            <person name="de Groot N.N."/>
        </authorList>
    </citation>
    <scope>NUCLEOTIDE SEQUENCE [LARGE SCALE GENOMIC DNA]</scope>
    <source>
        <strain evidence="3 4">DSM 9990</strain>
    </source>
</reference>
<accession>A0A1I4SSF6</accession>
<sequence>MKELKILHIGKYYPPAEGGIEHFLYDLVMWQVKHFPARVGVLVHDHKKGSRDTLTRSGNDHFVYRAGVVGSLAYAPVSPSFPVALARILKSYRPEVLHVHMPNLSALWVLALRPQVPLVLHWHSDVVPTPYDRTLRKFYTFYRIFEKRLLKKAALIIATSPPYLETSPALRKFRNRCRVIPLGINPARLDATHGKTGREQFFVLSVGRFTYYKGFQYLIEAMQYVNGAFLTIVGDGVLRKEHKKYVEKLGLVDRVSLPGRISNRELANMLYSCDVFCLPSIERTEAFGLVLLEAMSFSKPLITTIIEGSGVTWVNQNNVTGVHVPPRDAIALAGAIQFFRENPDLAKSYGENGKRRFNSMFHISRVACEIWKLYEEVC</sequence>
<dbReference type="RefSeq" id="WP_093394137.1">
    <property type="nucleotide sequence ID" value="NZ_FOUU01000002.1"/>
</dbReference>
<dbReference type="InterPro" id="IPR028098">
    <property type="entry name" value="Glyco_trans_4-like_N"/>
</dbReference>
<dbReference type="Pfam" id="PF00534">
    <property type="entry name" value="Glycos_transf_1"/>
    <property type="match status" value="1"/>
</dbReference>
<protein>
    <submittedName>
        <fullName evidence="3">Glycosyltransferase involved in cell wall bisynthesis</fullName>
    </submittedName>
</protein>
<evidence type="ECO:0000259" key="2">
    <source>
        <dbReference type="Pfam" id="PF13439"/>
    </source>
</evidence>
<organism evidence="3 4">
    <name type="scientific">Thermodesulforhabdus norvegica</name>
    <dbReference type="NCBI Taxonomy" id="39841"/>
    <lineage>
        <taxon>Bacteria</taxon>
        <taxon>Pseudomonadati</taxon>
        <taxon>Thermodesulfobacteriota</taxon>
        <taxon>Syntrophobacteria</taxon>
        <taxon>Syntrophobacterales</taxon>
        <taxon>Thermodesulforhabdaceae</taxon>
        <taxon>Thermodesulforhabdus</taxon>
    </lineage>
</organism>
<dbReference type="GO" id="GO:0016757">
    <property type="term" value="F:glycosyltransferase activity"/>
    <property type="evidence" value="ECO:0007669"/>
    <property type="project" value="InterPro"/>
</dbReference>
<keyword evidence="4" id="KW-1185">Reference proteome</keyword>
<dbReference type="PANTHER" id="PTHR45947">
    <property type="entry name" value="SULFOQUINOVOSYL TRANSFERASE SQD2"/>
    <property type="match status" value="1"/>
</dbReference>
<feature type="domain" description="Glycosyltransferase subfamily 4-like N-terminal" evidence="2">
    <location>
        <begin position="18"/>
        <end position="188"/>
    </location>
</feature>